<comment type="caution">
    <text evidence="5">The sequence shown here is derived from an EMBL/GenBank/DDBJ whole genome shotgun (WGS) entry which is preliminary data.</text>
</comment>
<evidence type="ECO:0000256" key="4">
    <source>
        <dbReference type="SAM" id="MobiDB-lite"/>
    </source>
</evidence>
<comment type="subcellular location">
    <subcellularLocation>
        <location evidence="1">Mitochondrion</location>
    </subcellularLocation>
</comment>
<feature type="compositionally biased region" description="Low complexity" evidence="4">
    <location>
        <begin position="36"/>
        <end position="61"/>
    </location>
</feature>
<sequence>MKVSTRLLKHTIKFVGGPHPVPKPHSAGPHPLAPKGVVPGSVGVSSSSGSQSRSFHHSSPVEPQNGEYFSRSELPKRFRYPTIKDWEIDQVSSGGADVVF</sequence>
<dbReference type="Proteomes" id="UP000590412">
    <property type="component" value="Unassembled WGS sequence"/>
</dbReference>
<comment type="similarity">
    <text evidence="3">Belongs to the alpha-ketoglutarate dehydrogenase component 4 family.</text>
</comment>
<dbReference type="OrthoDB" id="2116030at2759"/>
<organism evidence="5 6">
    <name type="scientific">Candida parapsilosis</name>
    <name type="common">Yeast</name>
    <dbReference type="NCBI Taxonomy" id="5480"/>
    <lineage>
        <taxon>Eukaryota</taxon>
        <taxon>Fungi</taxon>
        <taxon>Dikarya</taxon>
        <taxon>Ascomycota</taxon>
        <taxon>Saccharomycotina</taxon>
        <taxon>Pichiomycetes</taxon>
        <taxon>Debaryomycetaceae</taxon>
        <taxon>Candida/Lodderomyces clade</taxon>
        <taxon>Candida</taxon>
    </lineage>
</organism>
<evidence type="ECO:0000313" key="5">
    <source>
        <dbReference type="EMBL" id="KAF6057916.1"/>
    </source>
</evidence>
<gene>
    <name evidence="5" type="ORF">FOB60_002471</name>
</gene>
<accession>A0A8X7NRM3</accession>
<protein>
    <recommendedName>
        <fullName evidence="7">37S ribosomal protein YMR-31, mitochondrial</fullName>
    </recommendedName>
</protein>
<reference evidence="5" key="1">
    <citation type="submission" date="2020-03" db="EMBL/GenBank/DDBJ databases">
        <title>FDA dAtabase for Regulatory Grade micrObial Sequences (FDA-ARGOS): Supporting development and validation of Infectious Disease Dx tests.</title>
        <authorList>
            <person name="Campos J."/>
            <person name="Goldberg B."/>
            <person name="Tallon L."/>
            <person name="Sadzewicz L."/>
            <person name="Vavikolanu K."/>
            <person name="Mehta A."/>
            <person name="Aluvathingal J."/>
            <person name="Nadendla S."/>
            <person name="Nandy P."/>
            <person name="Geyer C."/>
            <person name="Yan Y."/>
            <person name="Sichtig H."/>
        </authorList>
    </citation>
    <scope>NUCLEOTIDE SEQUENCE [LARGE SCALE GENOMIC DNA]</scope>
    <source>
        <strain evidence="5">FDAARGOS_652</strain>
    </source>
</reference>
<dbReference type="GO" id="GO:0006103">
    <property type="term" value="P:2-oxoglutarate metabolic process"/>
    <property type="evidence" value="ECO:0007669"/>
    <property type="project" value="InterPro"/>
</dbReference>
<evidence type="ECO:0000256" key="3">
    <source>
        <dbReference type="ARBA" id="ARBA00043970"/>
    </source>
</evidence>
<keyword evidence="2" id="KW-0496">Mitochondrion</keyword>
<evidence type="ECO:0000256" key="1">
    <source>
        <dbReference type="ARBA" id="ARBA00004173"/>
    </source>
</evidence>
<evidence type="ECO:0008006" key="7">
    <source>
        <dbReference type="Google" id="ProtNLM"/>
    </source>
</evidence>
<dbReference type="Pfam" id="PF10937">
    <property type="entry name" value="Kgd4-YMR31"/>
    <property type="match status" value="1"/>
</dbReference>
<proteinExistence type="inferred from homology"/>
<dbReference type="AlphaFoldDB" id="A0A8X7NRM3"/>
<dbReference type="GO" id="GO:0005739">
    <property type="term" value="C:mitochondrion"/>
    <property type="evidence" value="ECO:0007669"/>
    <property type="project" value="UniProtKB-SubCell"/>
</dbReference>
<evidence type="ECO:0000256" key="2">
    <source>
        <dbReference type="ARBA" id="ARBA00023128"/>
    </source>
</evidence>
<name>A0A8X7NRM3_CANPA</name>
<dbReference type="EMBL" id="JABWAB010000003">
    <property type="protein sequence ID" value="KAF6057916.1"/>
    <property type="molecule type" value="Genomic_DNA"/>
</dbReference>
<dbReference type="InterPro" id="IPR020373">
    <property type="entry name" value="Kgd4/YMR-31"/>
</dbReference>
<feature type="region of interest" description="Disordered" evidence="4">
    <location>
        <begin position="14"/>
        <end position="68"/>
    </location>
</feature>
<evidence type="ECO:0000313" key="6">
    <source>
        <dbReference type="Proteomes" id="UP000590412"/>
    </source>
</evidence>